<comment type="similarity">
    <text evidence="2">Belongs to the MipA/OmpV family.</text>
</comment>
<evidence type="ECO:0000313" key="8">
    <source>
        <dbReference type="Proteomes" id="UP000240996"/>
    </source>
</evidence>
<comment type="caution">
    <text evidence="7">The sequence shown here is derived from an EMBL/GenBank/DDBJ whole genome shotgun (WGS) entry which is preliminary data.</text>
</comment>
<dbReference type="PANTHER" id="PTHR38776">
    <property type="entry name" value="MLTA-INTERACTING PROTEIN-RELATED"/>
    <property type="match status" value="1"/>
</dbReference>
<dbReference type="EMBL" id="PZZN01000001">
    <property type="protein sequence ID" value="PTM47786.1"/>
    <property type="molecule type" value="Genomic_DNA"/>
</dbReference>
<protein>
    <submittedName>
        <fullName evidence="7">Outer membrane scaffolding protein for murein synthesis (MipA/OmpV family)</fullName>
    </submittedName>
</protein>
<accession>A0A2T4YVE5</accession>
<keyword evidence="5" id="KW-0998">Cell outer membrane</keyword>
<evidence type="ECO:0000256" key="4">
    <source>
        <dbReference type="ARBA" id="ARBA00023136"/>
    </source>
</evidence>
<evidence type="ECO:0000313" key="7">
    <source>
        <dbReference type="EMBL" id="PTM47786.1"/>
    </source>
</evidence>
<keyword evidence="8" id="KW-1185">Reference proteome</keyword>
<reference evidence="7 8" key="1">
    <citation type="submission" date="2018-04" db="EMBL/GenBank/DDBJ databases">
        <title>Genomic Encyclopedia of Type Strains, Phase III (KMG-III): the genomes of soil and plant-associated and newly described type strains.</title>
        <authorList>
            <person name="Whitman W."/>
        </authorList>
    </citation>
    <scope>NUCLEOTIDE SEQUENCE [LARGE SCALE GENOMIC DNA]</scope>
    <source>
        <strain evidence="7 8">NW12</strain>
    </source>
</reference>
<evidence type="ECO:0000256" key="1">
    <source>
        <dbReference type="ARBA" id="ARBA00004442"/>
    </source>
</evidence>
<comment type="subcellular location">
    <subcellularLocation>
        <location evidence="1">Cell outer membrane</location>
    </subcellularLocation>
</comment>
<dbReference type="Pfam" id="PF06629">
    <property type="entry name" value="MipA"/>
    <property type="match status" value="1"/>
</dbReference>
<feature type="signal peptide" evidence="6">
    <location>
        <begin position="1"/>
        <end position="23"/>
    </location>
</feature>
<evidence type="ECO:0000256" key="6">
    <source>
        <dbReference type="SAM" id="SignalP"/>
    </source>
</evidence>
<keyword evidence="3 6" id="KW-0732">Signal</keyword>
<dbReference type="GO" id="GO:0009279">
    <property type="term" value="C:cell outer membrane"/>
    <property type="evidence" value="ECO:0007669"/>
    <property type="project" value="UniProtKB-SubCell"/>
</dbReference>
<gene>
    <name evidence="7" type="ORF">C8J24_1188</name>
</gene>
<dbReference type="InterPro" id="IPR010583">
    <property type="entry name" value="MipA"/>
</dbReference>
<dbReference type="Proteomes" id="UP000240996">
    <property type="component" value="Unassembled WGS sequence"/>
</dbReference>
<evidence type="ECO:0000256" key="3">
    <source>
        <dbReference type="ARBA" id="ARBA00022729"/>
    </source>
</evidence>
<organism evidence="7 8">
    <name type="scientific">Sphingomonas aerolata</name>
    <dbReference type="NCBI Taxonomy" id="185951"/>
    <lineage>
        <taxon>Bacteria</taxon>
        <taxon>Pseudomonadati</taxon>
        <taxon>Pseudomonadota</taxon>
        <taxon>Alphaproteobacteria</taxon>
        <taxon>Sphingomonadales</taxon>
        <taxon>Sphingomonadaceae</taxon>
        <taxon>Sphingomonas</taxon>
    </lineage>
</organism>
<evidence type="ECO:0000256" key="5">
    <source>
        <dbReference type="ARBA" id="ARBA00023237"/>
    </source>
</evidence>
<dbReference type="AlphaFoldDB" id="A0A2T4YVE5"/>
<sequence>MRAFSLVLTAATAAVALATPALAQTDPNPTPPITDPADNNRITLGLGVASLPDYEGADSNSFTPGAVAIGTIRGHDFFTRGTQLYVNLIPNTGSVGINYEVGVIAAVRTDRTGRVDNRQVRALGKIDTAYEVGGFVGIGKTGVITSDYDTLTARVAYIHDVSGTHDSYVITPQVNYTTPLSVRTLVAFGLSADYAGKGFGRTYAAVTPIGTINSGLRTYDINDSGFRRVNVSAFALQSLSGDLRRGFGVGAGVLYGRMLGKYKDSPIVADVGDADQWLGAVGLTYTF</sequence>
<evidence type="ECO:0000256" key="2">
    <source>
        <dbReference type="ARBA" id="ARBA00005722"/>
    </source>
</evidence>
<feature type="chain" id="PRO_5015574644" evidence="6">
    <location>
        <begin position="24"/>
        <end position="287"/>
    </location>
</feature>
<dbReference type="PANTHER" id="PTHR38776:SF1">
    <property type="entry name" value="MLTA-INTERACTING PROTEIN-RELATED"/>
    <property type="match status" value="1"/>
</dbReference>
<keyword evidence="4" id="KW-0472">Membrane</keyword>
<name>A0A2T4YVE5_9SPHN</name>
<proteinExistence type="inferred from homology"/>
<dbReference type="RefSeq" id="WP_236701581.1">
    <property type="nucleotide sequence ID" value="NZ_JAAOYQ010000001.1"/>
</dbReference>